<dbReference type="AlphaFoldDB" id="A0AAD5R774"/>
<reference evidence="2" key="1">
    <citation type="submission" date="2021-06" db="EMBL/GenBank/DDBJ databases">
        <title>Parelaphostrongylus tenuis whole genome reference sequence.</title>
        <authorList>
            <person name="Garwood T.J."/>
            <person name="Larsen P.A."/>
            <person name="Fountain-Jones N.M."/>
            <person name="Garbe J.R."/>
            <person name="Macchietto M.G."/>
            <person name="Kania S.A."/>
            <person name="Gerhold R.W."/>
            <person name="Richards J.E."/>
            <person name="Wolf T.M."/>
        </authorList>
    </citation>
    <scope>NUCLEOTIDE SEQUENCE</scope>
    <source>
        <strain evidence="2">MNPRO001-30</strain>
        <tissue evidence="2">Meninges</tissue>
    </source>
</reference>
<keyword evidence="3" id="KW-1185">Reference proteome</keyword>
<evidence type="ECO:0000313" key="2">
    <source>
        <dbReference type="EMBL" id="KAJ1371053.1"/>
    </source>
</evidence>
<protein>
    <submittedName>
        <fullName evidence="2">Uncharacterized protein</fullName>
    </submittedName>
</protein>
<keyword evidence="1" id="KW-0812">Transmembrane</keyword>
<keyword evidence="1" id="KW-1133">Transmembrane helix</keyword>
<proteinExistence type="predicted"/>
<keyword evidence="1" id="KW-0472">Membrane</keyword>
<sequence length="122" mass="13252">MIDIDAKVNRKSIFRAIMPANIYSEELKIKPHCIITGSTVTTLCDADPKAVGDMKKCDIGKGERIAAIADNYKSISGTLTTTNIIMANWSTNMWQAVLNRAVRMLAFGVFGTHFVAAVGTLS</sequence>
<feature type="transmembrane region" description="Helical" evidence="1">
    <location>
        <begin position="101"/>
        <end position="121"/>
    </location>
</feature>
<organism evidence="2 3">
    <name type="scientific">Parelaphostrongylus tenuis</name>
    <name type="common">Meningeal worm</name>
    <dbReference type="NCBI Taxonomy" id="148309"/>
    <lineage>
        <taxon>Eukaryota</taxon>
        <taxon>Metazoa</taxon>
        <taxon>Ecdysozoa</taxon>
        <taxon>Nematoda</taxon>
        <taxon>Chromadorea</taxon>
        <taxon>Rhabditida</taxon>
        <taxon>Rhabditina</taxon>
        <taxon>Rhabditomorpha</taxon>
        <taxon>Strongyloidea</taxon>
        <taxon>Metastrongylidae</taxon>
        <taxon>Parelaphostrongylus</taxon>
    </lineage>
</organism>
<dbReference type="Proteomes" id="UP001196413">
    <property type="component" value="Unassembled WGS sequence"/>
</dbReference>
<evidence type="ECO:0000256" key="1">
    <source>
        <dbReference type="SAM" id="Phobius"/>
    </source>
</evidence>
<name>A0AAD5R774_PARTN</name>
<gene>
    <name evidence="2" type="ORF">KIN20_032923</name>
</gene>
<comment type="caution">
    <text evidence="2">The sequence shown here is derived from an EMBL/GenBank/DDBJ whole genome shotgun (WGS) entry which is preliminary data.</text>
</comment>
<dbReference type="EMBL" id="JAHQIW010006895">
    <property type="protein sequence ID" value="KAJ1371053.1"/>
    <property type="molecule type" value="Genomic_DNA"/>
</dbReference>
<accession>A0AAD5R774</accession>
<evidence type="ECO:0000313" key="3">
    <source>
        <dbReference type="Proteomes" id="UP001196413"/>
    </source>
</evidence>